<dbReference type="AlphaFoldDB" id="A0A1F5NPY2"/>
<evidence type="ECO:0000313" key="1">
    <source>
        <dbReference type="EMBL" id="OGE79746.1"/>
    </source>
</evidence>
<comment type="caution">
    <text evidence="1">The sequence shown here is derived from an EMBL/GenBank/DDBJ whole genome shotgun (WGS) entry which is preliminary data.</text>
</comment>
<evidence type="ECO:0000313" key="2">
    <source>
        <dbReference type="Proteomes" id="UP000176233"/>
    </source>
</evidence>
<dbReference type="Proteomes" id="UP000176233">
    <property type="component" value="Unassembled WGS sequence"/>
</dbReference>
<sequence>MKIKTKQNMDGYLKYVVDNCKAAFDELCKTNKELVIGMSPKSNADVNHLGAMDRMIKDYLVIRVAGLFDKDTRTISFNIAFPQNQEVEKIEHEEIIKKIIENRNRFVGHSDRDYIMANNFIIPTDEICSSNLKSLLEKLEHLLFIDE</sequence>
<protein>
    <recommendedName>
        <fullName evidence="3">HEPN AbiU2-like domain-containing protein</fullName>
    </recommendedName>
</protein>
<accession>A0A1F5NPY2</accession>
<gene>
    <name evidence="1" type="ORF">A2660_02015</name>
</gene>
<evidence type="ECO:0008006" key="3">
    <source>
        <dbReference type="Google" id="ProtNLM"/>
    </source>
</evidence>
<reference evidence="1 2" key="1">
    <citation type="journal article" date="2016" name="Nat. Commun.">
        <title>Thousands of microbial genomes shed light on interconnected biogeochemical processes in an aquifer system.</title>
        <authorList>
            <person name="Anantharaman K."/>
            <person name="Brown C.T."/>
            <person name="Hug L.A."/>
            <person name="Sharon I."/>
            <person name="Castelle C.J."/>
            <person name="Probst A.J."/>
            <person name="Thomas B.C."/>
            <person name="Singh A."/>
            <person name="Wilkins M.J."/>
            <person name="Karaoz U."/>
            <person name="Brodie E.L."/>
            <person name="Williams K.H."/>
            <person name="Hubbard S.S."/>
            <person name="Banfield J.F."/>
        </authorList>
    </citation>
    <scope>NUCLEOTIDE SEQUENCE [LARGE SCALE GENOMIC DNA]</scope>
</reference>
<organism evidence="1 2">
    <name type="scientific">Candidatus Doudnabacteria bacterium RIFCSPHIGHO2_01_FULL_45_18</name>
    <dbReference type="NCBI Taxonomy" id="1817823"/>
    <lineage>
        <taxon>Bacteria</taxon>
        <taxon>Candidatus Doudnaibacteriota</taxon>
    </lineage>
</organism>
<proteinExistence type="predicted"/>
<dbReference type="EMBL" id="MFEJ01000029">
    <property type="protein sequence ID" value="OGE79746.1"/>
    <property type="molecule type" value="Genomic_DNA"/>
</dbReference>
<name>A0A1F5NPY2_9BACT</name>